<dbReference type="PANTHER" id="PTHR34322:SF2">
    <property type="entry name" value="TRANSPOSASE IS200-LIKE DOMAIN-CONTAINING PROTEIN"/>
    <property type="match status" value="1"/>
</dbReference>
<reference evidence="2" key="1">
    <citation type="journal article" date="2010" name="Mol. Biosyst.">
        <title>Complete genome sequence and comparative analysis of Shewanella violacea, a psychrophilic and piezophilic bacterium from deep sea floor sediments.</title>
        <authorList>
            <person name="Aono E."/>
            <person name="Baba T."/>
            <person name="Ara T."/>
            <person name="Nishi T."/>
            <person name="Nakamichi T."/>
            <person name="Inamoto E."/>
            <person name="Toyonaga H."/>
            <person name="Hasegawa M."/>
            <person name="Takai Y."/>
            <person name="Okumura Y."/>
            <person name="Baba M."/>
            <person name="Tomita M."/>
            <person name="Kato C."/>
            <person name="Oshima T."/>
            <person name="Nakasone K."/>
            <person name="Mori H."/>
        </authorList>
    </citation>
    <scope>NUCLEOTIDE SEQUENCE [LARGE SCALE GENOMIC DNA]</scope>
    <source>
        <strain evidence="2">JCM 10179 / CIP 106290 / LMG 19151 / DSS12</strain>
    </source>
</reference>
<dbReference type="AlphaFoldDB" id="D4ZKP0"/>
<protein>
    <recommendedName>
        <fullName evidence="3">Transposase IS200-like domain-containing protein</fullName>
    </recommendedName>
</protein>
<dbReference type="SUPFAM" id="SSF143422">
    <property type="entry name" value="Transposase IS200-like"/>
    <property type="match status" value="1"/>
</dbReference>
<dbReference type="OrthoDB" id="9814067at2"/>
<accession>D4ZKP0</accession>
<evidence type="ECO:0008006" key="3">
    <source>
        <dbReference type="Google" id="ProtNLM"/>
    </source>
</evidence>
<dbReference type="InterPro" id="IPR036515">
    <property type="entry name" value="Transposase_17_sf"/>
</dbReference>
<dbReference type="EMBL" id="AP011177">
    <property type="protein sequence ID" value="BAJ02239.1"/>
    <property type="molecule type" value="Genomic_DNA"/>
</dbReference>
<keyword evidence="2" id="KW-1185">Reference proteome</keyword>
<dbReference type="HOGENOM" id="CLU_2467296_0_0_6"/>
<dbReference type="eggNOG" id="COG1943">
    <property type="taxonomic scope" value="Bacteria"/>
</dbReference>
<dbReference type="KEGG" id="svo:SVI_2268"/>
<dbReference type="Proteomes" id="UP000002350">
    <property type="component" value="Chromosome"/>
</dbReference>
<evidence type="ECO:0000313" key="2">
    <source>
        <dbReference type="Proteomes" id="UP000002350"/>
    </source>
</evidence>
<evidence type="ECO:0000313" key="1">
    <source>
        <dbReference type="EMBL" id="BAJ02239.1"/>
    </source>
</evidence>
<dbReference type="STRING" id="637905.SVI_2268"/>
<sequence length="88" mass="10178">MVDQYSDQSYEHRRDWVESRLLELAGVFAIDVCAYAVIGNHLHVVLCIDKEQVLAWTNMEVLVQWHKLFKGTLLTQSLVKGIFLISMN</sequence>
<dbReference type="GO" id="GO:0003677">
    <property type="term" value="F:DNA binding"/>
    <property type="evidence" value="ECO:0007669"/>
    <property type="project" value="InterPro"/>
</dbReference>
<dbReference type="PANTHER" id="PTHR34322">
    <property type="entry name" value="TRANSPOSASE, Y1_TNP DOMAIN-CONTAINING"/>
    <property type="match status" value="1"/>
</dbReference>
<dbReference type="GO" id="GO:0006313">
    <property type="term" value="P:DNA transposition"/>
    <property type="evidence" value="ECO:0007669"/>
    <property type="project" value="InterPro"/>
</dbReference>
<name>D4ZKP0_SHEVD</name>
<organism evidence="1 2">
    <name type="scientific">Shewanella violacea (strain JCM 10179 / CIP 106290 / LMG 19151 / DSS12)</name>
    <dbReference type="NCBI Taxonomy" id="637905"/>
    <lineage>
        <taxon>Bacteria</taxon>
        <taxon>Pseudomonadati</taxon>
        <taxon>Pseudomonadota</taxon>
        <taxon>Gammaproteobacteria</taxon>
        <taxon>Alteromonadales</taxon>
        <taxon>Shewanellaceae</taxon>
        <taxon>Shewanella</taxon>
    </lineage>
</organism>
<proteinExistence type="predicted"/>
<gene>
    <name evidence="1" type="ordered locus">SVI_2268</name>
</gene>
<dbReference type="GO" id="GO:0004803">
    <property type="term" value="F:transposase activity"/>
    <property type="evidence" value="ECO:0007669"/>
    <property type="project" value="InterPro"/>
</dbReference>